<dbReference type="SUPFAM" id="SSF55729">
    <property type="entry name" value="Acyl-CoA N-acyltransferases (Nat)"/>
    <property type="match status" value="1"/>
</dbReference>
<dbReference type="InterPro" id="IPR016181">
    <property type="entry name" value="Acyl_CoA_acyltransferase"/>
</dbReference>
<gene>
    <name evidence="1" type="ORF">C0V70_11995</name>
</gene>
<reference evidence="1 2" key="1">
    <citation type="submission" date="2018-01" db="EMBL/GenBank/DDBJ databases">
        <title>Complete genome sequence of Bacteriovorax stolpii DSM12778.</title>
        <authorList>
            <person name="Tang B."/>
            <person name="Chang J."/>
        </authorList>
    </citation>
    <scope>NUCLEOTIDE SEQUENCE [LARGE SCALE GENOMIC DNA]</scope>
    <source>
        <strain evidence="1 2">DSM 12778</strain>
    </source>
</reference>
<dbReference type="InterPro" id="IPR000182">
    <property type="entry name" value="GNAT_dom"/>
</dbReference>
<dbReference type="EMBL" id="CP025704">
    <property type="protein sequence ID" value="AUN98809.1"/>
    <property type="molecule type" value="Genomic_DNA"/>
</dbReference>
<accession>A0A2K9NTF8</accession>
<keyword evidence="2" id="KW-1185">Reference proteome</keyword>
<evidence type="ECO:0000313" key="1">
    <source>
        <dbReference type="EMBL" id="AUN98809.1"/>
    </source>
</evidence>
<dbReference type="CDD" id="cd04301">
    <property type="entry name" value="NAT_SF"/>
    <property type="match status" value="1"/>
</dbReference>
<name>A0A2K9NTF8_BACTC</name>
<protein>
    <submittedName>
        <fullName evidence="1">Uncharacterized protein</fullName>
    </submittedName>
</protein>
<dbReference type="Gene3D" id="3.40.630.30">
    <property type="match status" value="1"/>
</dbReference>
<sequence>MNKKILNQIAGVSFKRYHQFYKQSIPVREKRAILKSIESANKENNLAYGLLPDGKLGYFFIFRKTYMGEFHEHFFHVSSCYCLPPVRRQFYAHIKRCAKAMKEETKKVEKVRRVAIEISAEDTVSQKHFKKQGTLTYIELLGNTKKSLAMLHSKKIDNPDIKIALLEKKDINRLIELDQESHIKDKSSRMHTLFKRADAKKGMRKFYQGLLKNKSLLVAKEKGKLVGDIGYFLDKKRKLGLIAAIFVARDSQGKGVSKLLYQRVLKEFEKQKLPFYLGASTTERVLATAKSIGRTKTKWVYLLKI</sequence>
<dbReference type="GO" id="GO:0016747">
    <property type="term" value="F:acyltransferase activity, transferring groups other than amino-acyl groups"/>
    <property type="evidence" value="ECO:0007669"/>
    <property type="project" value="InterPro"/>
</dbReference>
<dbReference type="Pfam" id="PF00583">
    <property type="entry name" value="Acetyltransf_1"/>
    <property type="match status" value="1"/>
</dbReference>
<dbReference type="AlphaFoldDB" id="A0A2K9NTF8"/>
<dbReference type="KEGG" id="bsto:C0V70_11995"/>
<organism evidence="1 2">
    <name type="scientific">Bacteriovorax stolpii</name>
    <name type="common">Bdellovibrio stolpii</name>
    <dbReference type="NCBI Taxonomy" id="960"/>
    <lineage>
        <taxon>Bacteria</taxon>
        <taxon>Pseudomonadati</taxon>
        <taxon>Bdellovibrionota</taxon>
        <taxon>Bacteriovoracia</taxon>
        <taxon>Bacteriovoracales</taxon>
        <taxon>Bacteriovoracaceae</taxon>
        <taxon>Bacteriovorax</taxon>
    </lineage>
</organism>
<proteinExistence type="predicted"/>
<evidence type="ECO:0000313" key="2">
    <source>
        <dbReference type="Proteomes" id="UP000235584"/>
    </source>
</evidence>
<dbReference type="Proteomes" id="UP000235584">
    <property type="component" value="Chromosome"/>
</dbReference>
<dbReference type="PROSITE" id="PS51186">
    <property type="entry name" value="GNAT"/>
    <property type="match status" value="1"/>
</dbReference>
<dbReference type="RefSeq" id="WP_102244100.1">
    <property type="nucleotide sequence ID" value="NZ_CP025704.1"/>
</dbReference>